<sequence length="466" mass="53564">MNPESTNDQNDQAALLLSLELMYTRTVTEQDLTEVVPWIRASIEQSVSSLPLGVIVDMATLLNSKVPVEKNRANDYRKTEAMRAYEDDFLRRLETDFRFIELKDALTRLNKSDKVEATAYVIHSILDRLKFQPTQLIDLSVTRKLLRQPVIQWIEILEQYLLTQPQALDLAARDFQQIARLARHCSRLLTDNDILTVENISVLRTFTQRIRFRQVVDAAEMMGRLLPTQVKSRGEETGVVATKLTADNDYPVGGFTSIGNSGSIENLVSSELIYMENEQQFDLFDVRYTEGDLLYFMRDESTYCRSQREYAFILDPSLIAARVKHAQLPYQDIVLLMAVLICVMRRLVTWLTADDLKVSLIFLQKPGTEIVLVQEYQEAALLFREWIDSGCLQVHSCLYQDIHSDNKILMSHGPIPEVEGILLHWNLEKHLPAILDVEHQALDAITSVEKFEHWVVITNSLLSKIY</sequence>
<organism evidence="2">
    <name type="scientific">hydrothermal vent metagenome</name>
    <dbReference type="NCBI Taxonomy" id="652676"/>
    <lineage>
        <taxon>unclassified sequences</taxon>
        <taxon>metagenomes</taxon>
        <taxon>ecological metagenomes</taxon>
    </lineage>
</organism>
<proteinExistence type="predicted"/>
<accession>A0A3B0YAD5</accession>
<dbReference type="Pfam" id="PF19997">
    <property type="entry name" value="ivWA"/>
    <property type="match status" value="1"/>
</dbReference>
<dbReference type="AlphaFoldDB" id="A0A3B0YAD5"/>
<gene>
    <name evidence="2" type="ORF">MNBD_GAMMA12-1684</name>
</gene>
<dbReference type="InterPro" id="IPR045477">
    <property type="entry name" value="ivWA"/>
</dbReference>
<dbReference type="EMBL" id="UOFL01000036">
    <property type="protein sequence ID" value="VAW72272.1"/>
    <property type="molecule type" value="Genomic_DNA"/>
</dbReference>
<reference evidence="2" key="1">
    <citation type="submission" date="2018-06" db="EMBL/GenBank/DDBJ databases">
        <authorList>
            <person name="Zhirakovskaya E."/>
        </authorList>
    </citation>
    <scope>NUCLEOTIDE SEQUENCE</scope>
</reference>
<evidence type="ECO:0000313" key="2">
    <source>
        <dbReference type="EMBL" id="VAW72272.1"/>
    </source>
</evidence>
<protein>
    <recommendedName>
        <fullName evidence="1">FtsH ternary systems vWA domain-containing protein</fullName>
    </recommendedName>
</protein>
<feature type="domain" description="FtsH ternary systems vWA" evidence="1">
    <location>
        <begin position="251"/>
        <end position="362"/>
    </location>
</feature>
<name>A0A3B0YAD5_9ZZZZ</name>
<evidence type="ECO:0000259" key="1">
    <source>
        <dbReference type="Pfam" id="PF19997"/>
    </source>
</evidence>